<dbReference type="EMBL" id="MU128909">
    <property type="protein sequence ID" value="KAF9521140.1"/>
    <property type="molecule type" value="Genomic_DNA"/>
</dbReference>
<sequence>MQEKFDALLKQCKAIPGPRIIEPLESLHDQIADYKKQCSEYTLVKTIVEEPTMLFQLEQYQQSLQRIYRECDIKVPDPTTFTTDFETVSVLIREVTLIHELRVEAMKLREGDARVFMDRVQESR</sequence>
<evidence type="ECO:0000313" key="2">
    <source>
        <dbReference type="Proteomes" id="UP000886523"/>
    </source>
</evidence>
<organism evidence="1 2">
    <name type="scientific">Hydnum rufescens UP504</name>
    <dbReference type="NCBI Taxonomy" id="1448309"/>
    <lineage>
        <taxon>Eukaryota</taxon>
        <taxon>Fungi</taxon>
        <taxon>Dikarya</taxon>
        <taxon>Basidiomycota</taxon>
        <taxon>Agaricomycotina</taxon>
        <taxon>Agaricomycetes</taxon>
        <taxon>Cantharellales</taxon>
        <taxon>Hydnaceae</taxon>
        <taxon>Hydnum</taxon>
    </lineage>
</organism>
<proteinExistence type="predicted"/>
<dbReference type="AlphaFoldDB" id="A0A9P6E2S8"/>
<protein>
    <submittedName>
        <fullName evidence="1">Uncharacterized protein</fullName>
    </submittedName>
</protein>
<dbReference type="Proteomes" id="UP000886523">
    <property type="component" value="Unassembled WGS sequence"/>
</dbReference>
<gene>
    <name evidence="1" type="ORF">BS47DRAFT_14253</name>
</gene>
<reference evidence="1" key="1">
    <citation type="journal article" date="2020" name="Nat. Commun.">
        <title>Large-scale genome sequencing of mycorrhizal fungi provides insights into the early evolution of symbiotic traits.</title>
        <authorList>
            <person name="Miyauchi S."/>
            <person name="Kiss E."/>
            <person name="Kuo A."/>
            <person name="Drula E."/>
            <person name="Kohler A."/>
            <person name="Sanchez-Garcia M."/>
            <person name="Morin E."/>
            <person name="Andreopoulos B."/>
            <person name="Barry K.W."/>
            <person name="Bonito G."/>
            <person name="Buee M."/>
            <person name="Carver A."/>
            <person name="Chen C."/>
            <person name="Cichocki N."/>
            <person name="Clum A."/>
            <person name="Culley D."/>
            <person name="Crous P.W."/>
            <person name="Fauchery L."/>
            <person name="Girlanda M."/>
            <person name="Hayes R.D."/>
            <person name="Keri Z."/>
            <person name="LaButti K."/>
            <person name="Lipzen A."/>
            <person name="Lombard V."/>
            <person name="Magnuson J."/>
            <person name="Maillard F."/>
            <person name="Murat C."/>
            <person name="Nolan M."/>
            <person name="Ohm R.A."/>
            <person name="Pangilinan J."/>
            <person name="Pereira M.F."/>
            <person name="Perotto S."/>
            <person name="Peter M."/>
            <person name="Pfister S."/>
            <person name="Riley R."/>
            <person name="Sitrit Y."/>
            <person name="Stielow J.B."/>
            <person name="Szollosi G."/>
            <person name="Zifcakova L."/>
            <person name="Stursova M."/>
            <person name="Spatafora J.W."/>
            <person name="Tedersoo L."/>
            <person name="Vaario L.M."/>
            <person name="Yamada A."/>
            <person name="Yan M."/>
            <person name="Wang P."/>
            <person name="Xu J."/>
            <person name="Bruns T."/>
            <person name="Baldrian P."/>
            <person name="Vilgalys R."/>
            <person name="Dunand C."/>
            <person name="Henrissat B."/>
            <person name="Grigoriev I.V."/>
            <person name="Hibbett D."/>
            <person name="Nagy L.G."/>
            <person name="Martin F.M."/>
        </authorList>
    </citation>
    <scope>NUCLEOTIDE SEQUENCE</scope>
    <source>
        <strain evidence="1">UP504</strain>
    </source>
</reference>
<name>A0A9P6E2S8_9AGAM</name>
<accession>A0A9P6E2S8</accession>
<keyword evidence="2" id="KW-1185">Reference proteome</keyword>
<evidence type="ECO:0000313" key="1">
    <source>
        <dbReference type="EMBL" id="KAF9521140.1"/>
    </source>
</evidence>
<comment type="caution">
    <text evidence="1">The sequence shown here is derived from an EMBL/GenBank/DDBJ whole genome shotgun (WGS) entry which is preliminary data.</text>
</comment>